<evidence type="ECO:0000256" key="4">
    <source>
        <dbReference type="PROSITE-ProRule" id="PRU00335"/>
    </source>
</evidence>
<accession>A0ABV8I5E7</accession>
<dbReference type="SUPFAM" id="SSF48498">
    <property type="entry name" value="Tetracyclin repressor-like, C-terminal domain"/>
    <property type="match status" value="1"/>
</dbReference>
<evidence type="ECO:0000259" key="6">
    <source>
        <dbReference type="PROSITE" id="PS50977"/>
    </source>
</evidence>
<proteinExistence type="predicted"/>
<dbReference type="Pfam" id="PF00440">
    <property type="entry name" value="TetR_N"/>
    <property type="match status" value="1"/>
</dbReference>
<evidence type="ECO:0000256" key="2">
    <source>
        <dbReference type="ARBA" id="ARBA00023125"/>
    </source>
</evidence>
<dbReference type="EMBL" id="JBHSBM010000016">
    <property type="protein sequence ID" value="MFC4059135.1"/>
    <property type="molecule type" value="Genomic_DNA"/>
</dbReference>
<dbReference type="InterPro" id="IPR001647">
    <property type="entry name" value="HTH_TetR"/>
</dbReference>
<keyword evidence="1" id="KW-0805">Transcription regulation</keyword>
<keyword evidence="8" id="KW-1185">Reference proteome</keyword>
<evidence type="ECO:0000256" key="3">
    <source>
        <dbReference type="ARBA" id="ARBA00023163"/>
    </source>
</evidence>
<dbReference type="PROSITE" id="PS50977">
    <property type="entry name" value="HTH_TETR_2"/>
    <property type="match status" value="1"/>
</dbReference>
<dbReference type="PRINTS" id="PR00455">
    <property type="entry name" value="HTHTETR"/>
</dbReference>
<name>A0ABV8I5E7_9ACTN</name>
<dbReference type="InterPro" id="IPR054156">
    <property type="entry name" value="YxaF_TetR_C"/>
</dbReference>
<evidence type="ECO:0000313" key="7">
    <source>
        <dbReference type="EMBL" id="MFC4059135.1"/>
    </source>
</evidence>
<dbReference type="Gene3D" id="1.10.357.10">
    <property type="entry name" value="Tetracycline Repressor, domain 2"/>
    <property type="match status" value="1"/>
</dbReference>
<evidence type="ECO:0000256" key="5">
    <source>
        <dbReference type="SAM" id="MobiDB-lite"/>
    </source>
</evidence>
<dbReference type="Pfam" id="PF21993">
    <property type="entry name" value="TetR_C_13_2"/>
    <property type="match status" value="1"/>
</dbReference>
<comment type="caution">
    <text evidence="7">The sequence shown here is derived from an EMBL/GenBank/DDBJ whole genome shotgun (WGS) entry which is preliminary data.</text>
</comment>
<dbReference type="PANTHER" id="PTHR47506:SF1">
    <property type="entry name" value="HTH-TYPE TRANSCRIPTIONAL REGULATOR YJDC"/>
    <property type="match status" value="1"/>
</dbReference>
<feature type="compositionally biased region" description="Basic and acidic residues" evidence="5">
    <location>
        <begin position="205"/>
        <end position="214"/>
    </location>
</feature>
<keyword evidence="2 4" id="KW-0238">DNA-binding</keyword>
<evidence type="ECO:0000256" key="1">
    <source>
        <dbReference type="ARBA" id="ARBA00023015"/>
    </source>
</evidence>
<feature type="region of interest" description="Disordered" evidence="5">
    <location>
        <begin position="190"/>
        <end position="214"/>
    </location>
</feature>
<dbReference type="SUPFAM" id="SSF46689">
    <property type="entry name" value="Homeodomain-like"/>
    <property type="match status" value="1"/>
</dbReference>
<keyword evidence="3" id="KW-0804">Transcription</keyword>
<feature type="DNA-binding region" description="H-T-H motif" evidence="4">
    <location>
        <begin position="27"/>
        <end position="46"/>
    </location>
</feature>
<organism evidence="7 8">
    <name type="scientific">Planomonospora corallina</name>
    <dbReference type="NCBI Taxonomy" id="1806052"/>
    <lineage>
        <taxon>Bacteria</taxon>
        <taxon>Bacillati</taxon>
        <taxon>Actinomycetota</taxon>
        <taxon>Actinomycetes</taxon>
        <taxon>Streptosporangiales</taxon>
        <taxon>Streptosporangiaceae</taxon>
        <taxon>Planomonospora</taxon>
    </lineage>
</organism>
<gene>
    <name evidence="7" type="ORF">ACFOWE_12560</name>
</gene>
<dbReference type="PANTHER" id="PTHR47506">
    <property type="entry name" value="TRANSCRIPTIONAL REGULATORY PROTEIN"/>
    <property type="match status" value="1"/>
</dbReference>
<sequence length="214" mass="23968">MGAAATRAQIVEAADRLFYRQGYEHTSFAAIAEAVRISRGNFYYHFKSKDDILSAVIDARLEDRRRMLQRWEAEEADPAGRIRRFVEIVVTNRADIQDYGCPVGTLTTELAKLGHPALDEASGLFTLFRTWLREQFTQLGHPAQADALAMHVLAFSQGVATLAHAFRDEDFIRREVRRMHDWLSAYSAGTRSTAPAAPEDSAQADARRDAGPTI</sequence>
<feature type="domain" description="HTH tetR-type" evidence="6">
    <location>
        <begin position="4"/>
        <end position="64"/>
    </location>
</feature>
<dbReference type="InterPro" id="IPR009057">
    <property type="entry name" value="Homeodomain-like_sf"/>
</dbReference>
<dbReference type="Proteomes" id="UP001595850">
    <property type="component" value="Unassembled WGS sequence"/>
</dbReference>
<dbReference type="InterPro" id="IPR036271">
    <property type="entry name" value="Tet_transcr_reg_TetR-rel_C_sf"/>
</dbReference>
<reference evidence="8" key="1">
    <citation type="journal article" date="2019" name="Int. J. Syst. Evol. Microbiol.">
        <title>The Global Catalogue of Microorganisms (GCM) 10K type strain sequencing project: providing services to taxonomists for standard genome sequencing and annotation.</title>
        <authorList>
            <consortium name="The Broad Institute Genomics Platform"/>
            <consortium name="The Broad Institute Genome Sequencing Center for Infectious Disease"/>
            <person name="Wu L."/>
            <person name="Ma J."/>
        </authorList>
    </citation>
    <scope>NUCLEOTIDE SEQUENCE [LARGE SCALE GENOMIC DNA]</scope>
    <source>
        <strain evidence="8">TBRC 4489</strain>
    </source>
</reference>
<protein>
    <submittedName>
        <fullName evidence="7">TetR/AcrR family transcriptional regulator</fullName>
    </submittedName>
</protein>
<dbReference type="RefSeq" id="WP_377287451.1">
    <property type="nucleotide sequence ID" value="NZ_JBHSBM010000016.1"/>
</dbReference>
<evidence type="ECO:0000313" key="8">
    <source>
        <dbReference type="Proteomes" id="UP001595850"/>
    </source>
</evidence>